<evidence type="ECO:0000313" key="2">
    <source>
        <dbReference type="EMBL" id="KKF40126.1"/>
    </source>
</evidence>
<dbReference type="OrthoDB" id="321228at2157"/>
<dbReference type="Proteomes" id="UP000053331">
    <property type="component" value="Unassembled WGS sequence"/>
</dbReference>
<name>A0A0F8AW06_9EURY</name>
<dbReference type="AlphaFoldDB" id="A0A0F8AW06"/>
<accession>A0A0F8AW06</accession>
<dbReference type="EMBL" id="JNFH02000001">
    <property type="protein sequence ID" value="KKF40126.1"/>
    <property type="molecule type" value="Genomic_DNA"/>
</dbReference>
<feature type="region of interest" description="Disordered" evidence="1">
    <location>
        <begin position="282"/>
        <end position="301"/>
    </location>
</feature>
<sequence length="301" mass="33463">MVSASLLEFANAHRPIYFEPETDLEIFDDDEEEWTSLFKSSYSLSTLVEALKVNEVEAGNIRFKDSVAQEYLQHLKGTEIDDQLHHEDLMNRDRLVAFVDAGYTAVDDLLGTADPIDISQDTGVDRDVVSSIATNNLNGFSSGSTFGETGPFQELNPKDSFTGWELVEASSNRIRWVSAGRFNLTISPAPDGSTTVVCNAPETERNSWYRKGHSVEAGPEESLTAGDALDQSHTWLEAHQIEYEDDLAELPHIGAATKDYLALEYEITSREELRAFVEGQPSEFDDIFGSPGSDLREALER</sequence>
<comment type="caution">
    <text evidence="2">The sequence shown here is derived from an EMBL/GenBank/DDBJ whole genome shotgun (WGS) entry which is preliminary data.</text>
</comment>
<protein>
    <submittedName>
        <fullName evidence="2">Uncharacterized protein</fullName>
    </submittedName>
</protein>
<organism evidence="2 3">
    <name type="scientific">Halorubrum saccharovorum</name>
    <dbReference type="NCBI Taxonomy" id="2248"/>
    <lineage>
        <taxon>Archaea</taxon>
        <taxon>Methanobacteriati</taxon>
        <taxon>Methanobacteriota</taxon>
        <taxon>Stenosarchaea group</taxon>
        <taxon>Halobacteria</taxon>
        <taxon>Halobacteriales</taxon>
        <taxon>Haloferacaceae</taxon>
        <taxon>Halorubrum</taxon>
    </lineage>
</organism>
<proteinExistence type="predicted"/>
<evidence type="ECO:0000313" key="3">
    <source>
        <dbReference type="Proteomes" id="UP000053331"/>
    </source>
</evidence>
<evidence type="ECO:0000256" key="1">
    <source>
        <dbReference type="SAM" id="MobiDB-lite"/>
    </source>
</evidence>
<keyword evidence="3" id="KW-1185">Reference proteome</keyword>
<gene>
    <name evidence="2" type="ORF">FK85_22910</name>
</gene>
<dbReference type="RefSeq" id="WP_050022813.1">
    <property type="nucleotide sequence ID" value="NZ_JNFH02000001.1"/>
</dbReference>
<reference evidence="2 3" key="1">
    <citation type="journal article" date="2015" name="Genome Announc.">
        <title>Draft genome sequence of a Halorubrum H3 strain isolated from the burlinskoye salt lake (Altai Krai, Russia).</title>
        <authorList>
            <person name="Rozanov A.S."/>
            <person name="Bryanskaya A.V."/>
            <person name="Malup T.K."/>
            <person name="Kotenko A.V."/>
            <person name="Peltek S.E."/>
        </authorList>
    </citation>
    <scope>NUCLEOTIDE SEQUENCE [LARGE SCALE GENOMIC DNA]</scope>
    <source>
        <strain evidence="2 3">H3</strain>
    </source>
</reference>